<dbReference type="InterPro" id="IPR024633">
    <property type="entry name" value="DnaA_N_dom"/>
</dbReference>
<evidence type="ECO:0000256" key="1">
    <source>
        <dbReference type="ARBA" id="ARBA00006583"/>
    </source>
</evidence>
<dbReference type="Pfam" id="PF08299">
    <property type="entry name" value="Bac_DnaA_C"/>
    <property type="match status" value="1"/>
</dbReference>
<feature type="binding site" evidence="8">
    <location>
        <position position="159"/>
    </location>
    <ligand>
        <name>ATP</name>
        <dbReference type="ChEBI" id="CHEBI:30616"/>
    </ligand>
</feature>
<dbReference type="PANTHER" id="PTHR30050">
    <property type="entry name" value="CHROMOSOMAL REPLICATION INITIATOR PROTEIN DNAA"/>
    <property type="match status" value="1"/>
</dbReference>
<feature type="domain" description="Chromosomal replication initiator DnaA C-terminal" evidence="13">
    <location>
        <begin position="358"/>
        <end position="428"/>
    </location>
</feature>
<dbReference type="Gene3D" id="1.10.8.60">
    <property type="match status" value="1"/>
</dbReference>
<evidence type="ECO:0000256" key="7">
    <source>
        <dbReference type="ARBA" id="ARBA00023125"/>
    </source>
</evidence>
<accession>A0ABV1F6V1</accession>
<evidence type="ECO:0000259" key="13">
    <source>
        <dbReference type="SMART" id="SM00760"/>
    </source>
</evidence>
<dbReference type="HAMAP" id="MF_00377">
    <property type="entry name" value="DnaA_bact"/>
    <property type="match status" value="1"/>
</dbReference>
<dbReference type="SUPFAM" id="SSF48295">
    <property type="entry name" value="TrpR-like"/>
    <property type="match status" value="1"/>
</dbReference>
<proteinExistence type="inferred from homology"/>
<feature type="region of interest" description="Domain I, interacts with DnaA modulators" evidence="8">
    <location>
        <begin position="1"/>
        <end position="82"/>
    </location>
</feature>
<dbReference type="RefSeq" id="WP_015523015.1">
    <property type="nucleotide sequence ID" value="NZ_JBBMEZ010000003.1"/>
</dbReference>
<evidence type="ECO:0000256" key="9">
    <source>
        <dbReference type="NCBIfam" id="TIGR00362"/>
    </source>
</evidence>
<comment type="subcellular location">
    <subcellularLocation>
        <location evidence="8">Cytoplasm</location>
    </subcellularLocation>
</comment>
<feature type="domain" description="AAA+ ATPase" evidence="12">
    <location>
        <begin position="146"/>
        <end position="278"/>
    </location>
</feature>
<organism evidence="14 15">
    <name type="scientific">Ruminococcoides intestinale</name>
    <dbReference type="NCBI Taxonomy" id="3133162"/>
    <lineage>
        <taxon>Bacteria</taxon>
        <taxon>Bacillati</taxon>
        <taxon>Bacillota</taxon>
        <taxon>Clostridia</taxon>
        <taxon>Eubacteriales</taxon>
        <taxon>Oscillospiraceae</taxon>
        <taxon>Ruminococcoides</taxon>
    </lineage>
</organism>
<dbReference type="PRINTS" id="PR00051">
    <property type="entry name" value="DNAA"/>
</dbReference>
<feature type="region of interest" description="Domain III, AAA+ region" evidence="8">
    <location>
        <begin position="113"/>
        <end position="329"/>
    </location>
</feature>
<comment type="caution">
    <text evidence="8">Lacks conserved residue(s) required for the propagation of feature annotation.</text>
</comment>
<keyword evidence="5 8" id="KW-0067">ATP-binding</keyword>
<dbReference type="InterPro" id="IPR013159">
    <property type="entry name" value="DnaA_C"/>
</dbReference>
<dbReference type="CDD" id="cd06571">
    <property type="entry name" value="Bac_DnaA_C"/>
    <property type="match status" value="1"/>
</dbReference>
<evidence type="ECO:0000256" key="5">
    <source>
        <dbReference type="ARBA" id="ARBA00022840"/>
    </source>
</evidence>
<dbReference type="InterPro" id="IPR001957">
    <property type="entry name" value="Chromosome_initiator_DnaA"/>
</dbReference>
<keyword evidence="15" id="KW-1185">Reference proteome</keyword>
<dbReference type="PANTHER" id="PTHR30050:SF2">
    <property type="entry name" value="CHROMOSOMAL REPLICATION INITIATOR PROTEIN DNAA"/>
    <property type="match status" value="1"/>
</dbReference>
<evidence type="ECO:0000256" key="3">
    <source>
        <dbReference type="ARBA" id="ARBA00022705"/>
    </source>
</evidence>
<dbReference type="SMART" id="SM00760">
    <property type="entry name" value="Bac_DnaA_C"/>
    <property type="match status" value="1"/>
</dbReference>
<dbReference type="EMBL" id="JBBMEZ010000003">
    <property type="protein sequence ID" value="MEQ2469104.1"/>
    <property type="molecule type" value="Genomic_DNA"/>
</dbReference>
<feature type="binding site" evidence="8">
    <location>
        <position position="157"/>
    </location>
    <ligand>
        <name>ATP</name>
        <dbReference type="ChEBI" id="CHEBI:30616"/>
    </ligand>
</feature>
<keyword evidence="6 8" id="KW-0446">Lipid-binding</keyword>
<dbReference type="Pfam" id="PF00308">
    <property type="entry name" value="Bac_DnaA"/>
    <property type="match status" value="1"/>
</dbReference>
<dbReference type="CDD" id="cd00009">
    <property type="entry name" value="AAA"/>
    <property type="match status" value="1"/>
</dbReference>
<evidence type="ECO:0000313" key="14">
    <source>
        <dbReference type="EMBL" id="MEQ2469104.1"/>
    </source>
</evidence>
<dbReference type="Proteomes" id="UP001490816">
    <property type="component" value="Unassembled WGS sequence"/>
</dbReference>
<feature type="binding site" evidence="8">
    <location>
        <position position="161"/>
    </location>
    <ligand>
        <name>ATP</name>
        <dbReference type="ChEBI" id="CHEBI:30616"/>
    </ligand>
</feature>
<comment type="subunit">
    <text evidence="8">Oligomerizes as a right-handed, spiral filament on DNA at oriC.</text>
</comment>
<dbReference type="InterPro" id="IPR013317">
    <property type="entry name" value="DnaA_dom"/>
</dbReference>
<dbReference type="Gene3D" id="3.40.50.300">
    <property type="entry name" value="P-loop containing nucleotide triphosphate hydrolases"/>
    <property type="match status" value="1"/>
</dbReference>
<feature type="region of interest" description="Domain IV, binds dsDNA" evidence="8">
    <location>
        <begin position="330"/>
        <end position="452"/>
    </location>
</feature>
<evidence type="ECO:0000313" key="15">
    <source>
        <dbReference type="Proteomes" id="UP001490816"/>
    </source>
</evidence>
<dbReference type="InterPro" id="IPR003593">
    <property type="entry name" value="AAA+_ATPase"/>
</dbReference>
<feature type="binding site" evidence="8">
    <location>
        <position position="160"/>
    </location>
    <ligand>
        <name>ATP</name>
        <dbReference type="ChEBI" id="CHEBI:30616"/>
    </ligand>
</feature>
<name>A0ABV1F6V1_9FIRM</name>
<evidence type="ECO:0000256" key="8">
    <source>
        <dbReference type="HAMAP-Rule" id="MF_00377"/>
    </source>
</evidence>
<evidence type="ECO:0000256" key="2">
    <source>
        <dbReference type="ARBA" id="ARBA00022490"/>
    </source>
</evidence>
<evidence type="ECO:0000256" key="4">
    <source>
        <dbReference type="ARBA" id="ARBA00022741"/>
    </source>
</evidence>
<dbReference type="NCBIfam" id="TIGR00362">
    <property type="entry name" value="DnaA"/>
    <property type="match status" value="1"/>
</dbReference>
<keyword evidence="4 8" id="KW-0547">Nucleotide-binding</keyword>
<evidence type="ECO:0000256" key="11">
    <source>
        <dbReference type="RuleBase" id="RU004227"/>
    </source>
</evidence>
<evidence type="ECO:0000259" key="12">
    <source>
        <dbReference type="SMART" id="SM00382"/>
    </source>
</evidence>
<dbReference type="Gene3D" id="3.30.300.180">
    <property type="match status" value="1"/>
</dbReference>
<sequence>MDSFEDAWKVISDYCKSKITDIAYNTWISRIQPVDLDFDNGTAYLLVPNDFHAQTLRRCYMSLLNEGFEEIFGTKFNIEFRTPANAPKKSKPSAAASITTSAATAPLLQSPDSSSYEYTFDTFIVGSSNKFAHAACLAVATNPSHAYNPLFLYGNSGLGKTHLLYAIGNEIKKNDPSKVICYIKGDDFTVELVESLRLAKMNEFRQKYRQADILLVDDVQFIGGKESTQEEFFHTFNALYDARKQIVLTSDRPPKEIKTLEDRLRSRFEQDLIADIQPPDLETRIAIIKRKAELDGVEISDEVCEYVASKIKANIRQLEGTVKKIKAKYYLDGEKPTINSVQGIISDILNNDAPPEVTVERIIDEVARTYGVSADEIRSQKNRSANISNARHIAIYVTRELTTLSMVAIGEEFGNRHYSTIIYTIQKVQKMMEKDRKVKEIIDDTIKNIRDR</sequence>
<evidence type="ECO:0000256" key="6">
    <source>
        <dbReference type="ARBA" id="ARBA00023121"/>
    </source>
</evidence>
<dbReference type="InterPro" id="IPR020591">
    <property type="entry name" value="Chromosome_initiator_DnaA-like"/>
</dbReference>
<keyword evidence="3 8" id="KW-0235">DNA replication</keyword>
<dbReference type="SUPFAM" id="SSF52540">
    <property type="entry name" value="P-loop containing nucleoside triphosphate hydrolases"/>
    <property type="match status" value="1"/>
</dbReference>
<comment type="function">
    <text evidence="8 10">Plays an essential role in the initiation and regulation of chromosomal replication. ATP-DnaA binds to the origin of replication (oriC) to initiate formation of the DNA replication initiation complex once per cell cycle. Binds the DnaA box (a 9 base pair repeat at the origin) and separates the double-stranded (ds)DNA. Forms a right-handed helical filament on oriC DNA; dsDNA binds to the exterior of the filament while single-stranded (ss)DNA is stabiized in the filament's interior. The ATP-DnaA-oriC complex binds and stabilizes one strand of the AT-rich DNA unwinding element (DUE), permitting loading of DNA polymerase. After initiation quickly degrades to an ADP-DnaA complex that is not apt for DNA replication. Binds acidic phospholipids.</text>
</comment>
<keyword evidence="2 8" id="KW-0963">Cytoplasm</keyword>
<comment type="caution">
    <text evidence="14">The sequence shown here is derived from an EMBL/GenBank/DDBJ whole genome shotgun (WGS) entry which is preliminary data.</text>
</comment>
<reference evidence="14 15" key="1">
    <citation type="submission" date="2024-03" db="EMBL/GenBank/DDBJ databases">
        <title>Human intestinal bacterial collection.</title>
        <authorList>
            <person name="Pauvert C."/>
            <person name="Hitch T.C.A."/>
            <person name="Clavel T."/>
        </authorList>
    </citation>
    <scope>NUCLEOTIDE SEQUENCE [LARGE SCALE GENOMIC DNA]</scope>
    <source>
        <strain evidence="14 15">CLA-JM-H38</strain>
    </source>
</reference>
<dbReference type="InterPro" id="IPR010921">
    <property type="entry name" value="Trp_repressor/repl_initiator"/>
</dbReference>
<evidence type="ECO:0000256" key="10">
    <source>
        <dbReference type="RuleBase" id="RU000577"/>
    </source>
</evidence>
<comment type="domain">
    <text evidence="8">Domain I is involved in oligomerization and binding regulators, domain II is flexibile and of varying length in different bacteria, domain III forms the AAA+ region, while domain IV binds dsDNA.</text>
</comment>
<dbReference type="SMART" id="SM00382">
    <property type="entry name" value="AAA"/>
    <property type="match status" value="1"/>
</dbReference>
<dbReference type="InterPro" id="IPR038454">
    <property type="entry name" value="DnaA_N_sf"/>
</dbReference>
<protein>
    <recommendedName>
        <fullName evidence="8 9">Chromosomal replication initiator protein DnaA</fullName>
    </recommendedName>
</protein>
<dbReference type="Gene3D" id="1.10.1750.10">
    <property type="match status" value="1"/>
</dbReference>
<gene>
    <name evidence="8 14" type="primary">dnaA</name>
    <name evidence="14" type="ORF">WMO39_01975</name>
</gene>
<keyword evidence="7 8" id="KW-0238">DNA-binding</keyword>
<dbReference type="InterPro" id="IPR027417">
    <property type="entry name" value="P-loop_NTPase"/>
</dbReference>
<comment type="similarity">
    <text evidence="1 8 11">Belongs to the DnaA family.</text>
</comment>
<dbReference type="Pfam" id="PF11638">
    <property type="entry name" value="DnaA_N"/>
    <property type="match status" value="1"/>
</dbReference>